<accession>A0A316L0V6</accession>
<dbReference type="Proteomes" id="UP000245762">
    <property type="component" value="Unassembled WGS sequence"/>
</dbReference>
<feature type="signal peptide" evidence="1">
    <location>
        <begin position="1"/>
        <end position="19"/>
    </location>
</feature>
<reference evidence="2 3" key="1">
    <citation type="submission" date="2018-05" db="EMBL/GenBank/DDBJ databases">
        <title>Complete genome sequence of Flagellimonas aquimarina ECD12 isolated from seaweed Ecklonia cava.</title>
        <authorList>
            <person name="Choi S."/>
            <person name="Seong C."/>
        </authorList>
    </citation>
    <scope>NUCLEOTIDE SEQUENCE [LARGE SCALE GENOMIC DNA]</scope>
    <source>
        <strain evidence="2 3">ECD12</strain>
    </source>
</reference>
<evidence type="ECO:0000313" key="2">
    <source>
        <dbReference type="EMBL" id="PWL39471.1"/>
    </source>
</evidence>
<dbReference type="OrthoDB" id="1150971at2"/>
<feature type="chain" id="PRO_5016367183" evidence="1">
    <location>
        <begin position="20"/>
        <end position="231"/>
    </location>
</feature>
<comment type="caution">
    <text evidence="2">The sequence shown here is derived from an EMBL/GenBank/DDBJ whole genome shotgun (WGS) entry which is preliminary data.</text>
</comment>
<dbReference type="AlphaFoldDB" id="A0A316L0V6"/>
<dbReference type="EMBL" id="QGEG01000001">
    <property type="protein sequence ID" value="PWL39471.1"/>
    <property type="molecule type" value="Genomic_DNA"/>
</dbReference>
<gene>
    <name evidence="2" type="ORF">DKG77_01135</name>
</gene>
<sequence>MKTSKLLVICLLSISFVKAQSKSFSDDMKTGFDTYSNGETFSDWKKGAEILEKVSESYKDQWLPNYWASYFYTQLVRNIPKDNRPEGVTEELLLKKAQENIDKAYGRIEKMNQKMKSDFHALQSLIYNFSEWTSVNEVLKKEFHEKAETELKRAISSNSNNPLTDVIVATNLIKKGEYQSVYAGRVLLLNAKSKYDMRIEPRYMSSHWNEQWIGYWLGSANKGVEFLTKTE</sequence>
<proteinExistence type="predicted"/>
<protein>
    <submittedName>
        <fullName evidence="2">Uncharacterized protein</fullName>
    </submittedName>
</protein>
<evidence type="ECO:0000313" key="3">
    <source>
        <dbReference type="Proteomes" id="UP000245762"/>
    </source>
</evidence>
<evidence type="ECO:0000256" key="1">
    <source>
        <dbReference type="SAM" id="SignalP"/>
    </source>
</evidence>
<organism evidence="2 3">
    <name type="scientific">Flagellimonas aquimarina</name>
    <dbReference type="NCBI Taxonomy" id="2201895"/>
    <lineage>
        <taxon>Bacteria</taxon>
        <taxon>Pseudomonadati</taxon>
        <taxon>Bacteroidota</taxon>
        <taxon>Flavobacteriia</taxon>
        <taxon>Flavobacteriales</taxon>
        <taxon>Flavobacteriaceae</taxon>
        <taxon>Flagellimonas</taxon>
    </lineage>
</organism>
<dbReference type="RefSeq" id="WP_109659391.1">
    <property type="nucleotide sequence ID" value="NZ_QGEG01000001.1"/>
</dbReference>
<keyword evidence="1" id="KW-0732">Signal</keyword>
<name>A0A316L0V6_9FLAO</name>
<keyword evidence="3" id="KW-1185">Reference proteome</keyword>